<dbReference type="EMBL" id="JAVFWL010000002">
    <property type="protein sequence ID" value="KAK6735495.1"/>
    <property type="molecule type" value="Genomic_DNA"/>
</dbReference>
<dbReference type="InterPro" id="IPR027417">
    <property type="entry name" value="P-loop_NTPase"/>
</dbReference>
<name>A0ABR1CDI0_NECAM</name>
<dbReference type="PRINTS" id="PR01716">
    <property type="entry name" value="DEATHASSOCP3"/>
</dbReference>
<evidence type="ECO:0000256" key="5">
    <source>
        <dbReference type="ARBA" id="ARBA00023128"/>
    </source>
</evidence>
<gene>
    <name evidence="8" type="primary">Necator_chrII.g6402</name>
    <name evidence="8" type="ORF">RB195_018609</name>
</gene>
<dbReference type="SUPFAM" id="SSF52540">
    <property type="entry name" value="P-loop containing nucleoside triphosphate hydrolases"/>
    <property type="match status" value="1"/>
</dbReference>
<evidence type="ECO:0000256" key="6">
    <source>
        <dbReference type="ARBA" id="ARBA00023274"/>
    </source>
</evidence>
<evidence type="ECO:0000313" key="9">
    <source>
        <dbReference type="Proteomes" id="UP001303046"/>
    </source>
</evidence>
<evidence type="ECO:0000313" key="8">
    <source>
        <dbReference type="EMBL" id="KAK6735495.1"/>
    </source>
</evidence>
<dbReference type="InterPro" id="IPR019368">
    <property type="entry name" value="Ribosomal_mS29"/>
</dbReference>
<comment type="caution">
    <text evidence="8">The sequence shown here is derived from an EMBL/GenBank/DDBJ whole genome shotgun (WGS) entry which is preliminary data.</text>
</comment>
<keyword evidence="4" id="KW-0689">Ribosomal protein</keyword>
<comment type="similarity">
    <text evidence="2">Belongs to the mitochondrion-specific ribosomal protein mS29 family.</text>
</comment>
<dbReference type="Proteomes" id="UP001303046">
    <property type="component" value="Unassembled WGS sequence"/>
</dbReference>
<dbReference type="Pfam" id="PF10236">
    <property type="entry name" value="DAP3"/>
    <property type="match status" value="1"/>
</dbReference>
<proteinExistence type="inferred from homology"/>
<evidence type="ECO:0000256" key="1">
    <source>
        <dbReference type="ARBA" id="ARBA00004173"/>
    </source>
</evidence>
<dbReference type="PANTHER" id="PTHR12810:SF0">
    <property type="entry name" value="SMALL RIBOSOMAL SUBUNIT PROTEIN MS29"/>
    <property type="match status" value="1"/>
</dbReference>
<dbReference type="InterPro" id="IPR008092">
    <property type="entry name" value="Ribosomal_mS29_met"/>
</dbReference>
<evidence type="ECO:0000256" key="2">
    <source>
        <dbReference type="ARBA" id="ARBA00009863"/>
    </source>
</evidence>
<sequence>MSDVSNSFSAWETLPEEEPPLCIASWFSASDLGHLYEIPPDVINSLGYRKLLPSSMIKQTNTLGELVTIVREPLLEVSYCMSVASPSFPALRMVLWGPFGTGKSITLNQAVHLAFTQNMVIVHLHSAMNLTRQVGEVEMSTFKQGRINDPANAVAILEQFKEQNQHMWKTLSRLKTERDYEWTKNERTVAGRPITEIVEIGVSAPFLASDCVGGLFRELSRHSTVGSIKLFVAVDDANSLWGKTLVKKADRSFAAPVDLTLVNHFRNLISSRWKNGCILLVADKKEVADARDQVTLSHHTPLELFGENGFYFIEPFIPIEVKQYTKDEINNIYQYYHDRRWITNEKAKTEEGKQQLIYLSAHNPFSFERLCAFN</sequence>
<keyword evidence="5" id="KW-0496">Mitochondrion</keyword>
<evidence type="ECO:0000256" key="4">
    <source>
        <dbReference type="ARBA" id="ARBA00022980"/>
    </source>
</evidence>
<dbReference type="PANTHER" id="PTHR12810">
    <property type="entry name" value="MITOCHONDRIAL 28S RIBOSOMAL PROTEIN S29"/>
    <property type="match status" value="1"/>
</dbReference>
<protein>
    <recommendedName>
        <fullName evidence="7">Small ribosomal subunit protein mS29</fullName>
    </recommendedName>
</protein>
<organism evidence="8 9">
    <name type="scientific">Necator americanus</name>
    <name type="common">Human hookworm</name>
    <dbReference type="NCBI Taxonomy" id="51031"/>
    <lineage>
        <taxon>Eukaryota</taxon>
        <taxon>Metazoa</taxon>
        <taxon>Ecdysozoa</taxon>
        <taxon>Nematoda</taxon>
        <taxon>Chromadorea</taxon>
        <taxon>Rhabditida</taxon>
        <taxon>Rhabditina</taxon>
        <taxon>Rhabditomorpha</taxon>
        <taxon>Strongyloidea</taxon>
        <taxon>Ancylostomatidae</taxon>
        <taxon>Bunostominae</taxon>
        <taxon>Necator</taxon>
    </lineage>
</organism>
<keyword evidence="6" id="KW-0687">Ribonucleoprotein</keyword>
<evidence type="ECO:0000256" key="7">
    <source>
        <dbReference type="ARBA" id="ARBA00035140"/>
    </source>
</evidence>
<accession>A0ABR1CDI0</accession>
<evidence type="ECO:0000256" key="3">
    <source>
        <dbReference type="ARBA" id="ARBA00022946"/>
    </source>
</evidence>
<comment type="subcellular location">
    <subcellularLocation>
        <location evidence="1">Mitochondrion</location>
    </subcellularLocation>
</comment>
<keyword evidence="9" id="KW-1185">Reference proteome</keyword>
<keyword evidence="3" id="KW-0809">Transit peptide</keyword>
<reference evidence="8 9" key="1">
    <citation type="submission" date="2023-08" db="EMBL/GenBank/DDBJ databases">
        <title>A Necator americanus chromosomal reference genome.</title>
        <authorList>
            <person name="Ilik V."/>
            <person name="Petrzelkova K.J."/>
            <person name="Pardy F."/>
            <person name="Fuh T."/>
            <person name="Niatou-Singa F.S."/>
            <person name="Gouil Q."/>
            <person name="Baker L."/>
            <person name="Ritchie M.E."/>
            <person name="Jex A.R."/>
            <person name="Gazzola D."/>
            <person name="Li H."/>
            <person name="Toshio Fujiwara R."/>
            <person name="Zhan B."/>
            <person name="Aroian R.V."/>
            <person name="Pafco B."/>
            <person name="Schwarz E.M."/>
        </authorList>
    </citation>
    <scope>NUCLEOTIDE SEQUENCE [LARGE SCALE GENOMIC DNA]</scope>
    <source>
        <strain evidence="8 9">Aroian</strain>
        <tissue evidence="8">Whole animal</tissue>
    </source>
</reference>